<dbReference type="EMBL" id="KI392059">
    <property type="protein sequence ID" value="ERN20529.1"/>
    <property type="molecule type" value="Genomic_DNA"/>
</dbReference>
<dbReference type="HOGENOM" id="CLU_012893_1_0_1"/>
<evidence type="ECO:0000313" key="7">
    <source>
        <dbReference type="EMBL" id="ERN20529.1"/>
    </source>
</evidence>
<feature type="transmembrane region" description="Helical" evidence="6">
    <location>
        <begin position="415"/>
        <end position="435"/>
    </location>
</feature>
<dbReference type="GO" id="GO:0042910">
    <property type="term" value="F:xenobiotic transmembrane transporter activity"/>
    <property type="evidence" value="ECO:0007669"/>
    <property type="project" value="InterPro"/>
</dbReference>
<evidence type="ECO:0000313" key="8">
    <source>
        <dbReference type="Proteomes" id="UP000017836"/>
    </source>
</evidence>
<comment type="similarity">
    <text evidence="2 6">Belongs to the multi antimicrobial extrusion (MATE) (TC 2.A.66.1) family.</text>
</comment>
<feature type="transmembrane region" description="Helical" evidence="6">
    <location>
        <begin position="151"/>
        <end position="173"/>
    </location>
</feature>
<feature type="transmembrane region" description="Helical" evidence="6">
    <location>
        <begin position="218"/>
        <end position="239"/>
    </location>
</feature>
<gene>
    <name evidence="7" type="ORF">AMTR_s00068p00197570</name>
</gene>
<dbReference type="OrthoDB" id="2126698at2759"/>
<name>U5DDD2_AMBTC</name>
<keyword evidence="5 6" id="KW-0472">Membrane</keyword>
<dbReference type="InterPro" id="IPR002528">
    <property type="entry name" value="MATE_fam"/>
</dbReference>
<keyword evidence="8" id="KW-1185">Reference proteome</keyword>
<evidence type="ECO:0000256" key="5">
    <source>
        <dbReference type="ARBA" id="ARBA00023136"/>
    </source>
</evidence>
<dbReference type="OMA" id="CMITMMF"/>
<feature type="transmembrane region" description="Helical" evidence="6">
    <location>
        <begin position="117"/>
        <end position="139"/>
    </location>
</feature>
<feature type="transmembrane region" description="Helical" evidence="6">
    <location>
        <begin position="71"/>
        <end position="96"/>
    </location>
</feature>
<dbReference type="eggNOG" id="KOG1347">
    <property type="taxonomic scope" value="Eukaryota"/>
</dbReference>
<reference evidence="8" key="1">
    <citation type="journal article" date="2013" name="Science">
        <title>The Amborella genome and the evolution of flowering plants.</title>
        <authorList>
            <consortium name="Amborella Genome Project"/>
        </authorList>
    </citation>
    <scope>NUCLEOTIDE SEQUENCE [LARGE SCALE GENOMIC DNA]</scope>
</reference>
<evidence type="ECO:0000256" key="3">
    <source>
        <dbReference type="ARBA" id="ARBA00022692"/>
    </source>
</evidence>
<feature type="transmembrane region" description="Helical" evidence="6">
    <location>
        <begin position="185"/>
        <end position="206"/>
    </location>
</feature>
<keyword evidence="3 6" id="KW-0812">Transmembrane</keyword>
<accession>U5DDD2</accession>
<dbReference type="PANTHER" id="PTHR11206">
    <property type="entry name" value="MULTIDRUG RESISTANCE PROTEIN"/>
    <property type="match status" value="1"/>
</dbReference>
<keyword evidence="4 6" id="KW-1133">Transmembrane helix</keyword>
<sequence length="493" mass="54162">MVGHCQRDDERLLQCMDVEKLDSEVPMPSGSEVYEELKLLSRISYPMILTGILVYVRSLISMLFLGRLGEAALAAGSLSIGFANITGYSIIFGLATGMEPICGQAYGAQNWSILGPALIRTIVFLIISSLPISLLWLHMDHILLLLGQEATIIHMAKTYILFSLPDLFAQALLHPLRIYLRSQNITFPIAICSGIATLFHLPINLLLVQTLDLGIKGVALGVVFTNFNLVFLLLIYIYYSGVYQMSWKGFSQECLHEWKSFLTLAIPSCVSICLEWWWYEFMIILCGLLLNPEAKVAAMGVLIQFTSLIYVFPSSLSMGVSTRVANELGAREPAKAKRAAMVGSGLAIVMGLGALSFATLLRNYWGMMFTKDYDILRLTKIALPILGLCELGNCPQTTMCGVLRGSARPNIGANVNLGAFYFIGMPVALVLAFKVKIGFSGLWLGLLVAQISCAVTLGVVVIRTNWVVQAQRAEELTKFDGYQKLSERGEVGS</sequence>
<evidence type="ECO:0000256" key="4">
    <source>
        <dbReference type="ARBA" id="ARBA00022989"/>
    </source>
</evidence>
<evidence type="ECO:0000256" key="2">
    <source>
        <dbReference type="ARBA" id="ARBA00010199"/>
    </source>
</evidence>
<dbReference type="KEGG" id="atr:18448946"/>
<feature type="transmembrane region" description="Helical" evidence="6">
    <location>
        <begin position="45"/>
        <end position="65"/>
    </location>
</feature>
<dbReference type="GO" id="GO:0015297">
    <property type="term" value="F:antiporter activity"/>
    <property type="evidence" value="ECO:0007669"/>
    <property type="project" value="InterPro"/>
</dbReference>
<feature type="transmembrane region" description="Helical" evidence="6">
    <location>
        <begin position="299"/>
        <end position="318"/>
    </location>
</feature>
<dbReference type="GO" id="GO:1990961">
    <property type="term" value="P:xenobiotic detoxification by transmembrane export across the plasma membrane"/>
    <property type="evidence" value="ECO:0007669"/>
    <property type="project" value="InterPro"/>
</dbReference>
<dbReference type="GO" id="GO:0022857">
    <property type="term" value="F:transmembrane transporter activity"/>
    <property type="evidence" value="ECO:0000318"/>
    <property type="project" value="GO_Central"/>
</dbReference>
<dbReference type="AlphaFoldDB" id="U5DDD2"/>
<dbReference type="CDD" id="cd13132">
    <property type="entry name" value="MATE_eukaryotic"/>
    <property type="match status" value="1"/>
</dbReference>
<dbReference type="Pfam" id="PF01554">
    <property type="entry name" value="MatE"/>
    <property type="match status" value="2"/>
</dbReference>
<feature type="transmembrane region" description="Helical" evidence="6">
    <location>
        <begin position="441"/>
        <end position="462"/>
    </location>
</feature>
<feature type="transmembrane region" description="Helical" evidence="6">
    <location>
        <begin position="339"/>
        <end position="361"/>
    </location>
</feature>
<dbReference type="NCBIfam" id="TIGR00797">
    <property type="entry name" value="matE"/>
    <property type="match status" value="1"/>
</dbReference>
<comment type="subcellular location">
    <subcellularLocation>
        <location evidence="1">Membrane</location>
        <topology evidence="1">Multi-pass membrane protein</topology>
    </subcellularLocation>
</comment>
<organism evidence="7 8">
    <name type="scientific">Amborella trichopoda</name>
    <dbReference type="NCBI Taxonomy" id="13333"/>
    <lineage>
        <taxon>Eukaryota</taxon>
        <taxon>Viridiplantae</taxon>
        <taxon>Streptophyta</taxon>
        <taxon>Embryophyta</taxon>
        <taxon>Tracheophyta</taxon>
        <taxon>Spermatophyta</taxon>
        <taxon>Magnoliopsida</taxon>
        <taxon>Amborellales</taxon>
        <taxon>Amborellaceae</taxon>
        <taxon>Amborella</taxon>
    </lineage>
</organism>
<protein>
    <recommendedName>
        <fullName evidence="6">Protein DETOXIFICATION</fullName>
    </recommendedName>
    <alternativeName>
        <fullName evidence="6">Multidrug and toxic compound extrusion protein</fullName>
    </alternativeName>
</protein>
<dbReference type="GO" id="GO:0016020">
    <property type="term" value="C:membrane"/>
    <property type="evidence" value="ECO:0000318"/>
    <property type="project" value="GO_Central"/>
</dbReference>
<dbReference type="Proteomes" id="UP000017836">
    <property type="component" value="Unassembled WGS sequence"/>
</dbReference>
<feature type="transmembrane region" description="Helical" evidence="6">
    <location>
        <begin position="260"/>
        <end position="279"/>
    </location>
</feature>
<evidence type="ECO:0000256" key="6">
    <source>
        <dbReference type="RuleBase" id="RU004914"/>
    </source>
</evidence>
<evidence type="ECO:0000256" key="1">
    <source>
        <dbReference type="ARBA" id="ARBA00004141"/>
    </source>
</evidence>
<dbReference type="Gramene" id="ERN20529">
    <property type="protein sequence ID" value="ERN20529"/>
    <property type="gene ID" value="AMTR_s00068p00197570"/>
</dbReference>
<dbReference type="InterPro" id="IPR045069">
    <property type="entry name" value="MATE_euk"/>
</dbReference>
<proteinExistence type="inferred from homology"/>